<dbReference type="EMBL" id="QURN01000004">
    <property type="protein sequence ID" value="RFC68675.1"/>
    <property type="molecule type" value="Genomic_DNA"/>
</dbReference>
<evidence type="ECO:0000313" key="6">
    <source>
        <dbReference type="EMBL" id="RFC68675.1"/>
    </source>
</evidence>
<evidence type="ECO:0000256" key="4">
    <source>
        <dbReference type="SAM" id="MobiDB-lite"/>
    </source>
</evidence>
<dbReference type="PRINTS" id="PR00032">
    <property type="entry name" value="HTHARAC"/>
</dbReference>
<dbReference type="InterPro" id="IPR018062">
    <property type="entry name" value="HTH_AraC-typ_CS"/>
</dbReference>
<dbReference type="PANTHER" id="PTHR43280:SF2">
    <property type="entry name" value="HTH-TYPE TRANSCRIPTIONAL REGULATOR EXSA"/>
    <property type="match status" value="1"/>
</dbReference>
<keyword evidence="1" id="KW-0805">Transcription regulation</keyword>
<proteinExistence type="predicted"/>
<dbReference type="AlphaFoldDB" id="A0A371XHF4"/>
<evidence type="ECO:0000313" key="7">
    <source>
        <dbReference type="Proteomes" id="UP000262379"/>
    </source>
</evidence>
<dbReference type="PROSITE" id="PS01124">
    <property type="entry name" value="HTH_ARAC_FAMILY_2"/>
    <property type="match status" value="1"/>
</dbReference>
<evidence type="ECO:0000256" key="3">
    <source>
        <dbReference type="ARBA" id="ARBA00023163"/>
    </source>
</evidence>
<comment type="caution">
    <text evidence="6">The sequence shown here is derived from an EMBL/GenBank/DDBJ whole genome shotgun (WGS) entry which is preliminary data.</text>
</comment>
<dbReference type="SMART" id="SM00342">
    <property type="entry name" value="HTH_ARAC"/>
    <property type="match status" value="1"/>
</dbReference>
<dbReference type="SUPFAM" id="SSF52317">
    <property type="entry name" value="Class I glutamine amidotransferase-like"/>
    <property type="match status" value="1"/>
</dbReference>
<dbReference type="InterPro" id="IPR020449">
    <property type="entry name" value="Tscrpt_reg_AraC-type_HTH"/>
</dbReference>
<dbReference type="GO" id="GO:0003700">
    <property type="term" value="F:DNA-binding transcription factor activity"/>
    <property type="evidence" value="ECO:0007669"/>
    <property type="project" value="InterPro"/>
</dbReference>
<dbReference type="Gene3D" id="1.10.10.60">
    <property type="entry name" value="Homeodomain-like"/>
    <property type="match status" value="1"/>
</dbReference>
<dbReference type="InterPro" id="IPR018060">
    <property type="entry name" value="HTH_AraC"/>
</dbReference>
<protein>
    <submittedName>
        <fullName evidence="6">GlxA family transcriptional regulator</fullName>
    </submittedName>
</protein>
<evidence type="ECO:0000256" key="1">
    <source>
        <dbReference type="ARBA" id="ARBA00023015"/>
    </source>
</evidence>
<dbReference type="GO" id="GO:0043565">
    <property type="term" value="F:sequence-specific DNA binding"/>
    <property type="evidence" value="ECO:0007669"/>
    <property type="project" value="InterPro"/>
</dbReference>
<dbReference type="SUPFAM" id="SSF46689">
    <property type="entry name" value="Homeodomain-like"/>
    <property type="match status" value="2"/>
</dbReference>
<accession>A0A371XHF4</accession>
<dbReference type="Proteomes" id="UP000262379">
    <property type="component" value="Unassembled WGS sequence"/>
</dbReference>
<reference evidence="7" key="1">
    <citation type="submission" date="2018-08" db="EMBL/GenBank/DDBJ databases">
        <authorList>
            <person name="Im W.T."/>
        </authorList>
    </citation>
    <scope>NUCLEOTIDE SEQUENCE [LARGE SCALE GENOMIC DNA]</scope>
    <source>
        <strain evidence="7">LA-28</strain>
    </source>
</reference>
<dbReference type="Gene3D" id="3.40.50.880">
    <property type="match status" value="1"/>
</dbReference>
<gene>
    <name evidence="6" type="ORF">DY251_06865</name>
</gene>
<dbReference type="Pfam" id="PF12833">
    <property type="entry name" value="HTH_18"/>
    <property type="match status" value="1"/>
</dbReference>
<dbReference type="CDD" id="cd03136">
    <property type="entry name" value="GATase1_AraC_ArgR_like"/>
    <property type="match status" value="1"/>
</dbReference>
<dbReference type="Pfam" id="PF01965">
    <property type="entry name" value="DJ-1_PfpI"/>
    <property type="match status" value="1"/>
</dbReference>
<evidence type="ECO:0000256" key="2">
    <source>
        <dbReference type="ARBA" id="ARBA00023125"/>
    </source>
</evidence>
<dbReference type="PROSITE" id="PS00041">
    <property type="entry name" value="HTH_ARAC_FAMILY_1"/>
    <property type="match status" value="1"/>
</dbReference>
<dbReference type="PANTHER" id="PTHR43280">
    <property type="entry name" value="ARAC-FAMILY TRANSCRIPTIONAL REGULATOR"/>
    <property type="match status" value="1"/>
</dbReference>
<dbReference type="InterPro" id="IPR029062">
    <property type="entry name" value="Class_I_gatase-like"/>
</dbReference>
<feature type="domain" description="HTH araC/xylS-type" evidence="5">
    <location>
        <begin position="218"/>
        <end position="316"/>
    </location>
</feature>
<evidence type="ECO:0000259" key="5">
    <source>
        <dbReference type="PROSITE" id="PS01124"/>
    </source>
</evidence>
<dbReference type="InterPro" id="IPR009057">
    <property type="entry name" value="Homeodomain-like_sf"/>
</dbReference>
<feature type="compositionally biased region" description="Basic and acidic residues" evidence="4">
    <location>
        <begin position="313"/>
        <end position="324"/>
    </location>
</feature>
<keyword evidence="7" id="KW-1185">Reference proteome</keyword>
<sequence>MTIKFAFLLAREFTLSPLSLFIDTLRLAGDDGDRSRRVAFDWQIVGERGLPLRSSCGIEILPTCDVGNPESYDHIVVVGGLLKATHELSREKEEFLLAAARLKKPLVGLCTASFALARYGLLDNHSACVSWFHIRDFRASFPNVDARADSLYLIDRSRATCAGGTGAADLAGQLVKKYLNDVSAQKAANVLMLDRIRSVRDPQPISDMFPGATSSLVKRALLLMESNLHESLSIAEIASQLQISNRQLERRFALELGMGPADAYGAVRINFARKLLADESLQIAEVAFRSGFISASHFSRVFRQHTGVSPSELRTRMRPDRDANPTKASL</sequence>
<keyword evidence="3" id="KW-0804">Transcription</keyword>
<feature type="region of interest" description="Disordered" evidence="4">
    <location>
        <begin position="309"/>
        <end position="330"/>
    </location>
</feature>
<organism evidence="6 7">
    <name type="scientific">Mesorhizobium denitrificans</name>
    <dbReference type="NCBI Taxonomy" id="2294114"/>
    <lineage>
        <taxon>Bacteria</taxon>
        <taxon>Pseudomonadati</taxon>
        <taxon>Pseudomonadota</taxon>
        <taxon>Alphaproteobacteria</taxon>
        <taxon>Hyphomicrobiales</taxon>
        <taxon>Phyllobacteriaceae</taxon>
        <taxon>Mesorhizobium</taxon>
    </lineage>
</organism>
<dbReference type="RefSeq" id="WP_116623110.1">
    <property type="nucleotide sequence ID" value="NZ_QURN01000004.1"/>
</dbReference>
<keyword evidence="2" id="KW-0238">DNA-binding</keyword>
<dbReference type="InterPro" id="IPR002818">
    <property type="entry name" value="DJ-1/PfpI"/>
</dbReference>
<name>A0A371XHF4_9HYPH</name>